<dbReference type="Proteomes" id="UP001638806">
    <property type="component" value="Unassembled WGS sequence"/>
</dbReference>
<comment type="caution">
    <text evidence="1">The sequence shown here is derived from an EMBL/GenBank/DDBJ whole genome shotgun (WGS) entry which is preliminary data.</text>
</comment>
<proteinExistence type="predicted"/>
<accession>A0ACC4EAP1</accession>
<gene>
    <name evidence="1" type="ORF">ACCO45_000023</name>
</gene>
<dbReference type="EMBL" id="JBGNUJ010000001">
    <property type="protein sequence ID" value="KAL3965715.1"/>
    <property type="molecule type" value="Genomic_DNA"/>
</dbReference>
<name>A0ACC4EAP1_PURLI</name>
<reference evidence="1" key="1">
    <citation type="submission" date="2024-12" db="EMBL/GenBank/DDBJ databases">
        <title>Comparative genomics and development of molecular markers within Purpureocillium lilacinum and among Purpureocillium species.</title>
        <authorList>
            <person name="Yeh Z.-Y."/>
            <person name="Ni N.-T."/>
            <person name="Lo P.-H."/>
            <person name="Mushyakhwo K."/>
            <person name="Lin C.-F."/>
            <person name="Nai Y.-S."/>
        </authorList>
    </citation>
    <scope>NUCLEOTIDE SEQUENCE</scope>
    <source>
        <strain evidence="1">NCHU-NPUST-175</strain>
    </source>
</reference>
<evidence type="ECO:0000313" key="2">
    <source>
        <dbReference type="Proteomes" id="UP001638806"/>
    </source>
</evidence>
<keyword evidence="2" id="KW-1185">Reference proteome</keyword>
<evidence type="ECO:0000313" key="1">
    <source>
        <dbReference type="EMBL" id="KAL3965715.1"/>
    </source>
</evidence>
<organism evidence="1 2">
    <name type="scientific">Purpureocillium lilacinum</name>
    <name type="common">Paecilomyces lilacinus</name>
    <dbReference type="NCBI Taxonomy" id="33203"/>
    <lineage>
        <taxon>Eukaryota</taxon>
        <taxon>Fungi</taxon>
        <taxon>Dikarya</taxon>
        <taxon>Ascomycota</taxon>
        <taxon>Pezizomycotina</taxon>
        <taxon>Sordariomycetes</taxon>
        <taxon>Hypocreomycetidae</taxon>
        <taxon>Hypocreales</taxon>
        <taxon>Ophiocordycipitaceae</taxon>
        <taxon>Purpureocillium</taxon>
    </lineage>
</organism>
<sequence>MTLTPGRHLSTEDMLFYHRFLTLAYPSLPLRGADLWTQVAAISHEDRRAVIPSDLVFALDDDFASGEMYSSVRDRGIFAPSVDLFWPTSSLLPSTTQRWLKPVAFTQLLLSAIGMPWEIFHQDQGMSVVDFYTKGGSIGQYQSLLVVIPHYDFVFAVLTTGSGSRLC</sequence>
<protein>
    <submittedName>
        <fullName evidence="1">Uncharacterized protein</fullName>
    </submittedName>
</protein>